<proteinExistence type="predicted"/>
<dbReference type="Gene3D" id="3.40.50.10140">
    <property type="entry name" value="Toll/interleukin-1 receptor homology (TIR) domain"/>
    <property type="match status" value="1"/>
</dbReference>
<dbReference type="PANTHER" id="PTHR13696:SF52">
    <property type="entry name" value="PARA FAMILY PROTEIN CT_582"/>
    <property type="match status" value="1"/>
</dbReference>
<name>A0ABY3RLB3_9BRAD</name>
<keyword evidence="3" id="KW-1185">Reference proteome</keyword>
<gene>
    <name evidence="2" type="ORF">LQG66_15730</name>
</gene>
<dbReference type="EMBL" id="CP088156">
    <property type="protein sequence ID" value="UFZ07662.1"/>
    <property type="molecule type" value="Genomic_DNA"/>
</dbReference>
<dbReference type="NCBIfam" id="NF047398">
    <property type="entry name" value="AAA_KGGVGR"/>
    <property type="match status" value="1"/>
</dbReference>
<evidence type="ECO:0000259" key="1">
    <source>
        <dbReference type="PROSITE" id="PS50104"/>
    </source>
</evidence>
<dbReference type="PANTHER" id="PTHR13696">
    <property type="entry name" value="P-LOOP CONTAINING NUCLEOSIDE TRIPHOSPHATE HYDROLASE"/>
    <property type="match status" value="1"/>
</dbReference>
<dbReference type="SUPFAM" id="SSF52200">
    <property type="entry name" value="Toll/Interleukin receptor TIR domain"/>
    <property type="match status" value="1"/>
</dbReference>
<accession>A0ABY3RLB3</accession>
<evidence type="ECO:0000313" key="3">
    <source>
        <dbReference type="Proteomes" id="UP001431010"/>
    </source>
</evidence>
<dbReference type="Proteomes" id="UP001431010">
    <property type="component" value="Chromosome"/>
</dbReference>
<dbReference type="Pfam" id="PF13614">
    <property type="entry name" value="AAA_31"/>
    <property type="match status" value="1"/>
</dbReference>
<dbReference type="PROSITE" id="PS50104">
    <property type="entry name" value="TIR"/>
    <property type="match status" value="1"/>
</dbReference>
<dbReference type="InterPro" id="IPR050678">
    <property type="entry name" value="DNA_Partitioning_ATPase"/>
</dbReference>
<feature type="domain" description="TIR" evidence="1">
    <location>
        <begin position="331"/>
        <end position="500"/>
    </location>
</feature>
<dbReference type="InterPro" id="IPR025669">
    <property type="entry name" value="AAA_dom"/>
</dbReference>
<dbReference type="InterPro" id="IPR035897">
    <property type="entry name" value="Toll_tir_struct_dom_sf"/>
</dbReference>
<dbReference type="Gene3D" id="3.40.50.300">
    <property type="entry name" value="P-loop containing nucleotide triphosphate hydrolases"/>
    <property type="match status" value="1"/>
</dbReference>
<protein>
    <submittedName>
        <fullName evidence="2">TIR domain-containing protein</fullName>
    </submittedName>
</protein>
<reference evidence="2" key="1">
    <citation type="journal article" date="2024" name="Antonie Van Leeuwenhoek">
        <title>Bradyrhizobium ontarionense sp. nov., a novel bacterial symbiont isolated from Aeschynomene indica (Indian jointvetch), harbours photosynthesis, nitrogen fixation and nitrous oxide (N2O) reductase genes.</title>
        <authorList>
            <person name="Bromfield E.S.P."/>
            <person name="Cloutier S."/>
        </authorList>
    </citation>
    <scope>NUCLEOTIDE SEQUENCE</scope>
    <source>
        <strain evidence="2">A19</strain>
    </source>
</reference>
<dbReference type="InterPro" id="IPR000157">
    <property type="entry name" value="TIR_dom"/>
</dbReference>
<evidence type="ECO:0000313" key="2">
    <source>
        <dbReference type="EMBL" id="UFZ07662.1"/>
    </source>
</evidence>
<dbReference type="SMART" id="SM00255">
    <property type="entry name" value="TIR"/>
    <property type="match status" value="1"/>
</dbReference>
<organism evidence="2 3">
    <name type="scientific">Bradyrhizobium ontarionense</name>
    <dbReference type="NCBI Taxonomy" id="2898149"/>
    <lineage>
        <taxon>Bacteria</taxon>
        <taxon>Pseudomonadati</taxon>
        <taxon>Pseudomonadota</taxon>
        <taxon>Alphaproteobacteria</taxon>
        <taxon>Hyphomicrobiales</taxon>
        <taxon>Nitrobacteraceae</taxon>
        <taxon>Bradyrhizobium</taxon>
    </lineage>
</organism>
<sequence>MSSIVTFYSYKGGVGRSMALANIAVLLSRRGLKVLAVDWDLEAPGLERYFSYYEITGRGTGLLRMLVEARDMGEIDENAFTLSVQCGGSHPLTLLPSGREQDDAYSANLESFDWGKFFAHGGGVLFEELRNRWRSEYDIVLIDSRTGLSDTGGICTIQLPDVVVAMFTANHQSLYGVRDVMRLAQRARQSLAYDRMPLSILPLPSRWGVQEFQETQVWLDRVVEGVREFYADWLPVSIDPRQVVETIKIPHHSYFGFGERLAVQEQGTSDPTGMGFVYDKVAAFLASDLRDVRTLTGIDPAVPETARPPIVRKRHSQRSVFREAPRREDVFEYDVFVSHDRSSTEAAIEIADALKRELSSMRGEETRLYLDVSEVVAGDHWRDEIRDAVSRSKIMLMLVTPRYFESDFAVKELNQFLERSSVQDEALVLPVLLAGDPLRLSKLVGEHVIIDAREAALLRTSKSASGRRPSSWHATIHLIANLLREMIDEAPSRPAQQTLA</sequence>
<dbReference type="Pfam" id="PF13676">
    <property type="entry name" value="TIR_2"/>
    <property type="match status" value="1"/>
</dbReference>
<dbReference type="InterPro" id="IPR027417">
    <property type="entry name" value="P-loop_NTPase"/>
</dbReference>
<dbReference type="SUPFAM" id="SSF52540">
    <property type="entry name" value="P-loop containing nucleoside triphosphate hydrolases"/>
    <property type="match status" value="1"/>
</dbReference>
<dbReference type="RefSeq" id="WP_231327112.1">
    <property type="nucleotide sequence ID" value="NZ_CP088156.1"/>
</dbReference>